<sequence>MGPTSLRSSHDIIHPIFTPFHHEHAKLKKTNRSQDDQPSDVIRKGIKGNTFLVPLSNTSEEPVTTFFETTVLTPATVHAAMWTAWMQFPIPDYYDSKPMTIDNICTRKRIRALNSTSRSFLRHDSDTPTPSTRLSARISHFMARAATKPPLHPVFKFYVAAQKLNPKYHKDSFHSFLQSKLAEQFKAFFDSSPLEPLTPPSPTTNLEVIIPENCWNVYTVHYEYAFT</sequence>
<gene>
    <name evidence="1" type="ORF">CROQUDRAFT_111403</name>
</gene>
<keyword evidence="2" id="KW-1185">Reference proteome</keyword>
<comment type="caution">
    <text evidence="1">The sequence shown here is derived from an EMBL/GenBank/DDBJ whole genome shotgun (WGS) entry which is preliminary data.</text>
</comment>
<organism evidence="1 2">
    <name type="scientific">Cronartium quercuum f. sp. fusiforme G11</name>
    <dbReference type="NCBI Taxonomy" id="708437"/>
    <lineage>
        <taxon>Eukaryota</taxon>
        <taxon>Fungi</taxon>
        <taxon>Dikarya</taxon>
        <taxon>Basidiomycota</taxon>
        <taxon>Pucciniomycotina</taxon>
        <taxon>Pucciniomycetes</taxon>
        <taxon>Pucciniales</taxon>
        <taxon>Coleosporiaceae</taxon>
        <taxon>Cronartium</taxon>
    </lineage>
</organism>
<protein>
    <submittedName>
        <fullName evidence="1">Uncharacterized protein</fullName>
    </submittedName>
</protein>
<evidence type="ECO:0000313" key="1">
    <source>
        <dbReference type="EMBL" id="KAG0139879.1"/>
    </source>
</evidence>
<dbReference type="Proteomes" id="UP000886653">
    <property type="component" value="Unassembled WGS sequence"/>
</dbReference>
<proteinExistence type="predicted"/>
<name>A0A9P6N901_9BASI</name>
<reference evidence="1" key="1">
    <citation type="submission" date="2013-11" db="EMBL/GenBank/DDBJ databases">
        <title>Genome sequence of the fusiform rust pathogen reveals effectors for host alternation and coevolution with pine.</title>
        <authorList>
            <consortium name="DOE Joint Genome Institute"/>
            <person name="Smith K."/>
            <person name="Pendleton A."/>
            <person name="Kubisiak T."/>
            <person name="Anderson C."/>
            <person name="Salamov A."/>
            <person name="Aerts A."/>
            <person name="Riley R."/>
            <person name="Clum A."/>
            <person name="Lindquist E."/>
            <person name="Ence D."/>
            <person name="Campbell M."/>
            <person name="Kronenberg Z."/>
            <person name="Feau N."/>
            <person name="Dhillon B."/>
            <person name="Hamelin R."/>
            <person name="Burleigh J."/>
            <person name="Smith J."/>
            <person name="Yandell M."/>
            <person name="Nelson C."/>
            <person name="Grigoriev I."/>
            <person name="Davis J."/>
        </authorList>
    </citation>
    <scope>NUCLEOTIDE SEQUENCE</scope>
    <source>
        <strain evidence="1">G11</strain>
    </source>
</reference>
<accession>A0A9P6N901</accession>
<dbReference type="AlphaFoldDB" id="A0A9P6N901"/>
<dbReference type="EMBL" id="MU167509">
    <property type="protein sequence ID" value="KAG0139879.1"/>
    <property type="molecule type" value="Genomic_DNA"/>
</dbReference>
<evidence type="ECO:0000313" key="2">
    <source>
        <dbReference type="Proteomes" id="UP000886653"/>
    </source>
</evidence>